<keyword evidence="10" id="KW-0067">ATP-binding</keyword>
<keyword evidence="2" id="KW-0880">Kelch repeat</keyword>
<evidence type="ECO:0000259" key="13">
    <source>
        <dbReference type="PROSITE" id="PS50975"/>
    </source>
</evidence>
<dbReference type="Pfam" id="PF07478">
    <property type="entry name" value="Dala_Dala_lig_C"/>
    <property type="match status" value="1"/>
</dbReference>
<dbReference type="PROSITE" id="PS50975">
    <property type="entry name" value="ATP_GRASP"/>
    <property type="match status" value="2"/>
</dbReference>
<dbReference type="Gene3D" id="3.40.50.20">
    <property type="match status" value="1"/>
</dbReference>
<dbReference type="GO" id="GO:0046872">
    <property type="term" value="F:metal ion binding"/>
    <property type="evidence" value="ECO:0007669"/>
    <property type="project" value="UniProtKB-KW"/>
</dbReference>
<evidence type="ECO:0000256" key="2">
    <source>
        <dbReference type="ARBA" id="ARBA00022441"/>
    </source>
</evidence>
<evidence type="ECO:0000313" key="14">
    <source>
        <dbReference type="EMBL" id="KFD67662.1"/>
    </source>
</evidence>
<evidence type="ECO:0000256" key="1">
    <source>
        <dbReference type="ARBA" id="ARBA00004906"/>
    </source>
</evidence>
<evidence type="ECO:0000256" key="6">
    <source>
        <dbReference type="ARBA" id="ARBA00022737"/>
    </source>
</evidence>
<dbReference type="Proteomes" id="UP000030758">
    <property type="component" value="Unassembled WGS sequence"/>
</dbReference>
<evidence type="ECO:0000256" key="8">
    <source>
        <dbReference type="ARBA" id="ARBA00023004"/>
    </source>
</evidence>
<proteinExistence type="predicted"/>
<organism evidence="14">
    <name type="scientific">Trichuris suis</name>
    <name type="common">pig whipworm</name>
    <dbReference type="NCBI Taxonomy" id="68888"/>
    <lineage>
        <taxon>Eukaryota</taxon>
        <taxon>Metazoa</taxon>
        <taxon>Ecdysozoa</taxon>
        <taxon>Nematoda</taxon>
        <taxon>Enoplea</taxon>
        <taxon>Dorylaimia</taxon>
        <taxon>Trichinellida</taxon>
        <taxon>Trichuridae</taxon>
        <taxon>Trichuris</taxon>
    </lineage>
</organism>
<dbReference type="Gene3D" id="3.30.470.20">
    <property type="entry name" value="ATP-grasp fold, B domain"/>
    <property type="match status" value="2"/>
</dbReference>
<evidence type="ECO:0000256" key="7">
    <source>
        <dbReference type="ARBA" id="ARBA00022786"/>
    </source>
</evidence>
<dbReference type="CDD" id="cd18459">
    <property type="entry name" value="BACK_KLHL20"/>
    <property type="match status" value="1"/>
</dbReference>
<evidence type="ECO:0000256" key="9">
    <source>
        <dbReference type="ARBA" id="ARBA00023203"/>
    </source>
</evidence>
<dbReference type="PROSITE" id="PS00191">
    <property type="entry name" value="CYTOCHROME_B5_1"/>
    <property type="match status" value="1"/>
</dbReference>
<keyword evidence="10" id="KW-0547">Nucleotide-binding</keyword>
<keyword evidence="9" id="KW-0009">Actin-binding</keyword>
<dbReference type="InterPro" id="IPR011761">
    <property type="entry name" value="ATP-grasp"/>
</dbReference>
<dbReference type="SUPFAM" id="SSF117281">
    <property type="entry name" value="Kelch motif"/>
    <property type="match status" value="1"/>
</dbReference>
<dbReference type="SUPFAM" id="SSF55856">
    <property type="entry name" value="Cytochrome b5-like heme/steroid binding domain"/>
    <property type="match status" value="1"/>
</dbReference>
<name>A0A085NDW6_9BILA</name>
<dbReference type="Gene3D" id="2.120.10.80">
    <property type="entry name" value="Kelch-type beta propeller"/>
    <property type="match status" value="1"/>
</dbReference>
<reference evidence="14" key="1">
    <citation type="journal article" date="2014" name="Nat. Genet.">
        <title>Genome and transcriptome of the porcine whipworm Trichuris suis.</title>
        <authorList>
            <person name="Jex A.R."/>
            <person name="Nejsum P."/>
            <person name="Schwarz E.M."/>
            <person name="Hu L."/>
            <person name="Young N.D."/>
            <person name="Hall R.S."/>
            <person name="Korhonen P.K."/>
            <person name="Liao S."/>
            <person name="Thamsborg S."/>
            <person name="Xia J."/>
            <person name="Xu P."/>
            <person name="Wang S."/>
            <person name="Scheerlinck J.P."/>
            <person name="Hofmann A."/>
            <person name="Sternberg P.W."/>
            <person name="Wang J."/>
            <person name="Gasser R.B."/>
        </authorList>
    </citation>
    <scope>NUCLEOTIDE SEQUENCE [LARGE SCALE GENOMIC DNA]</scope>
    <source>
        <strain evidence="14">DCEP-RM93F</strain>
    </source>
</reference>
<dbReference type="GO" id="GO:0003779">
    <property type="term" value="F:actin binding"/>
    <property type="evidence" value="ECO:0007669"/>
    <property type="project" value="UniProtKB-KW"/>
</dbReference>
<dbReference type="GO" id="GO:0008716">
    <property type="term" value="F:D-alanine-D-alanine ligase activity"/>
    <property type="evidence" value="ECO:0007669"/>
    <property type="project" value="InterPro"/>
</dbReference>
<dbReference type="InterPro" id="IPR011333">
    <property type="entry name" value="SKP1/BTB/POZ_sf"/>
</dbReference>
<feature type="domain" description="Cytochrome b5 heme-binding" evidence="12">
    <location>
        <begin position="21"/>
        <end position="70"/>
    </location>
</feature>
<keyword evidence="3" id="KW-0436">Ligase</keyword>
<dbReference type="Pfam" id="PF00651">
    <property type="entry name" value="BTB"/>
    <property type="match status" value="1"/>
</dbReference>
<evidence type="ECO:0000256" key="3">
    <source>
        <dbReference type="ARBA" id="ARBA00022598"/>
    </source>
</evidence>
<evidence type="ECO:0000256" key="10">
    <source>
        <dbReference type="PROSITE-ProRule" id="PRU00409"/>
    </source>
</evidence>
<dbReference type="SMART" id="SM00225">
    <property type="entry name" value="BTB"/>
    <property type="match status" value="1"/>
</dbReference>
<dbReference type="InterPro" id="IPR018506">
    <property type="entry name" value="Cyt_B5_heme-BS"/>
</dbReference>
<evidence type="ECO:0000259" key="12">
    <source>
        <dbReference type="PROSITE" id="PS50255"/>
    </source>
</evidence>
<dbReference type="Gene3D" id="3.10.120.10">
    <property type="entry name" value="Cytochrome b5-like heme/steroid binding domain"/>
    <property type="match status" value="1"/>
</dbReference>
<dbReference type="SMART" id="SM00612">
    <property type="entry name" value="Kelch"/>
    <property type="match status" value="6"/>
</dbReference>
<keyword evidence="8" id="KW-0408">Iron</keyword>
<dbReference type="InterPro" id="IPR006652">
    <property type="entry name" value="Kelch_1"/>
</dbReference>
<keyword evidence="7" id="KW-0833">Ubl conjugation pathway</keyword>
<dbReference type="SUPFAM" id="SSF54695">
    <property type="entry name" value="POZ domain"/>
    <property type="match status" value="1"/>
</dbReference>
<feature type="domain" description="ATP-grasp" evidence="13">
    <location>
        <begin position="717"/>
        <end position="920"/>
    </location>
</feature>
<dbReference type="Gene3D" id="3.30.710.10">
    <property type="entry name" value="Potassium Channel Kv1.1, Chain A"/>
    <property type="match status" value="1"/>
</dbReference>
<dbReference type="GO" id="GO:0020037">
    <property type="term" value="F:heme binding"/>
    <property type="evidence" value="ECO:0007669"/>
    <property type="project" value="InterPro"/>
</dbReference>
<dbReference type="InterPro" id="IPR036400">
    <property type="entry name" value="Cyt_B5-like_heme/steroid_sf"/>
</dbReference>
<keyword evidence="6" id="KW-0677">Repeat</keyword>
<evidence type="ECO:0000256" key="4">
    <source>
        <dbReference type="ARBA" id="ARBA00022617"/>
    </source>
</evidence>
<dbReference type="FunFam" id="1.25.40.420:FF:000001">
    <property type="entry name" value="Kelch-like family member 12"/>
    <property type="match status" value="1"/>
</dbReference>
<evidence type="ECO:0000256" key="5">
    <source>
        <dbReference type="ARBA" id="ARBA00022723"/>
    </source>
</evidence>
<keyword evidence="5" id="KW-0479">Metal-binding</keyword>
<comment type="pathway">
    <text evidence="1">Protein modification; protein ubiquitination.</text>
</comment>
<dbReference type="InterPro" id="IPR011095">
    <property type="entry name" value="Dala_Dala_lig_C"/>
</dbReference>
<dbReference type="InterPro" id="IPR001199">
    <property type="entry name" value="Cyt_B5-like_heme/steroid-bd"/>
</dbReference>
<keyword evidence="4" id="KW-0349">Heme</keyword>
<feature type="domain" description="BTB" evidence="11">
    <location>
        <begin position="1071"/>
        <end position="1138"/>
    </location>
</feature>
<dbReference type="PANTHER" id="PTHR24412">
    <property type="entry name" value="KELCH PROTEIN"/>
    <property type="match status" value="1"/>
</dbReference>
<dbReference type="PANTHER" id="PTHR24412:SF451">
    <property type="entry name" value="KELCH-LIKE PROTEIN 20"/>
    <property type="match status" value="1"/>
</dbReference>
<protein>
    <recommendedName>
        <fullName evidence="15">BTB domain-containing protein</fullName>
    </recommendedName>
</protein>
<dbReference type="InterPro" id="IPR000210">
    <property type="entry name" value="BTB/POZ_dom"/>
</dbReference>
<dbReference type="EMBL" id="KL367512">
    <property type="protein sequence ID" value="KFD67662.1"/>
    <property type="molecule type" value="Genomic_DNA"/>
</dbReference>
<dbReference type="PROSITE" id="PS50255">
    <property type="entry name" value="CYTOCHROME_B5_2"/>
    <property type="match status" value="1"/>
</dbReference>
<accession>A0A085NDW6</accession>
<dbReference type="SMART" id="SM00875">
    <property type="entry name" value="BACK"/>
    <property type="match status" value="1"/>
</dbReference>
<dbReference type="Pfam" id="PF00173">
    <property type="entry name" value="Cyt-b5"/>
    <property type="match status" value="1"/>
</dbReference>
<dbReference type="SUPFAM" id="SSF56059">
    <property type="entry name" value="Glutathione synthetase ATP-binding domain-like"/>
    <property type="match status" value="2"/>
</dbReference>
<dbReference type="PROSITE" id="PS50097">
    <property type="entry name" value="BTB"/>
    <property type="match status" value="1"/>
</dbReference>
<dbReference type="Pfam" id="PF24681">
    <property type="entry name" value="Kelch_KLHDC2_KLHL20_DRC7"/>
    <property type="match status" value="1"/>
</dbReference>
<dbReference type="FunFam" id="3.30.710.10:FF:000001">
    <property type="entry name" value="Kelch-like family member 20"/>
    <property type="match status" value="1"/>
</dbReference>
<feature type="domain" description="ATP-grasp" evidence="13">
    <location>
        <begin position="285"/>
        <end position="480"/>
    </location>
</feature>
<dbReference type="GO" id="GO:0005524">
    <property type="term" value="F:ATP binding"/>
    <property type="evidence" value="ECO:0007669"/>
    <property type="project" value="UniProtKB-UniRule"/>
</dbReference>
<evidence type="ECO:0000259" key="11">
    <source>
        <dbReference type="PROSITE" id="PS50097"/>
    </source>
</evidence>
<dbReference type="Gene3D" id="1.25.40.420">
    <property type="match status" value="1"/>
</dbReference>
<dbReference type="InterPro" id="IPR015915">
    <property type="entry name" value="Kelch-typ_b-propeller"/>
</dbReference>
<dbReference type="Pfam" id="PF01344">
    <property type="entry name" value="Kelch_1"/>
    <property type="match status" value="2"/>
</dbReference>
<dbReference type="Pfam" id="PF07707">
    <property type="entry name" value="BACK"/>
    <property type="match status" value="1"/>
</dbReference>
<evidence type="ECO:0008006" key="15">
    <source>
        <dbReference type="Google" id="ProtNLM"/>
    </source>
</evidence>
<gene>
    <name evidence="14" type="ORF">M514_20158</name>
</gene>
<dbReference type="SMART" id="SM01117">
    <property type="entry name" value="Cyt-b5"/>
    <property type="match status" value="1"/>
</dbReference>
<dbReference type="InterPro" id="IPR011705">
    <property type="entry name" value="BACK"/>
</dbReference>
<sequence length="1611" mass="181621">MDCWKEFVSNLEDPSGTGGKLLSVTTEMLKDHSTPDDLWILLDGKVYNITHYLRFHPGGSEALINAIGKDGKPAVQYVQLFFCFPRALSDMPSRSGAKISTCSPPHIVNASSVDEEPTKDDQSIQLASLRQMVKEGRQCLIVLKARKGFTTDLAGLRQACGANTIPILLTSDKVYSIMTTAQKGQFFLILTYPLLGDEKKSRCWCDLTEVSYGEVGPKLRLLLRHVPAGQCSLVVSEEPLVYFAATLRRQFKIPGVQPDDILRFTNKVSMRLTLSHFRPADSPTVDAVKFCSVLTGRTNTVAQFEQLLLDAGLQYPLVLKPQSSCGSFDVQIVRNRTEMHRWHSEHAQVRKPYIAEQMLVGDQYAAYMLIFESKLQWFHIYRNTRPIVVFVRDRQPLAKLELCQEDEAYAAHCAYLNYLVAAYSPIPDGMFTVEYFQTSDGHFQFLENCIRLPGGPLITLVLLAERTNLEVAHLSGQYNSPAMTKATERVLTAYIRYPTRRGVIANIRQPPTTLSSRVRALWRLQVGQRTEDPVELSGKYVALQLLLFNTNYGQLKADLAKSAGMNDQVGILKKAWQATEGATGAADKLLIYVKLGKPFISQLKLLRFPEGVFCVLIVSSKLLAKVSKEQMEKFACTLQVDKGKAKKNWRNLSDVYYDDVAKLVEAACKLAPFHGGKQLITLEEPLVRMCAHLRTIWGFNGLQEDRVGLFVDKLAMKHHCNKTGIKTSTTMLLTIKEKSQRTIDQYGEDILTHLTLPLYVKPQHGCASVGHQLLSSPDQLRQWLHTQWNQTEPYLIEEQVAGEEFTVYMFVQGDKIFHSRTFINEYPVGSFVTQRMPVCKLEIPTWHRRYEQVNAFARRVIAAWSPVPTGIFFIQLFFNPEKEECVLIEVCCRLPGGKYAEALFRASRVDLEEMHLLANVQSVDFDNTTNGPFMAFFRYPRKAGRVSSLQEPESLDIRSCCLSRWRISIGDVLENPRGLAGRHEAISIILLNENYEELVRDYNVLVSRMADSVGNRCQPERSDIAVVQSPQSSSSASLGKYSLNRMRFFSEKHPLSVLENMYNMRKQRELCDVVILVGTKRIYAHRVVLGACSPYFRAMFTTEMAESRQTEVTIKDVDENALEMLIDFCYTSSIVIEESNVQQLLPAACLMQMQEIQDVCCDFLKKQLDPTNCLGIRAFADTHSCRDLLRIANRFTQHNFQEVMETEEFMLLPVEQLCEIISSDELNVRSEEQVFKACMAWVRHKIFERRKDLPEVLKYVRLPLCSAKFLVGTAGTDLLIKSDEAARELVDEAKNYLLLPQERPLLQGPRTRHRKPIRYGEVMYAVGGWCSGDAIASMERLDPRTNEWKCVAPMSKRRCGVGVAVLNDLLYAVEVIGRNDLSTTSLRYDPHTNQWSSDVAPTSTCRTSIGVAVLDGYLYAVGGQDGVSCLNIVERYDPHTNRWTKVAPMISRRLGVAVAVLGGCLYAVGGSDGGAPLKTVERYDARLNKWHQVAPMGTRRKHLGCAVYNGYLCAVGGRDDATELSSAERYNPQNNRWTPMVAMNNRRSGIGLAVVNGQLYAVGGFDGTFYLKTVEVYDNESNQWRHAGSMNYRRLGGGVGVVRLANEDPSL</sequence>